<name>A0ABT9CIS1_9PSED</name>
<dbReference type="RefSeq" id="WP_201017691.1">
    <property type="nucleotide sequence ID" value="NZ_JAUQOO010000001.1"/>
</dbReference>
<accession>A0ABT9CIS1</accession>
<sequence>MCRGLRLEAPGLHNLQSSLHASFAAAMNRVGCSEDEASGSLSTAGAFRTVVGRCLRRLPGASA</sequence>
<gene>
    <name evidence="1" type="ORF">Q6A51_00960</name>
</gene>
<comment type="caution">
    <text evidence="1">The sequence shown here is derived from an EMBL/GenBank/DDBJ whole genome shotgun (WGS) entry which is preliminary data.</text>
</comment>
<proteinExistence type="predicted"/>
<evidence type="ECO:0000313" key="2">
    <source>
        <dbReference type="Proteomes" id="UP001223016"/>
    </source>
</evidence>
<dbReference type="Proteomes" id="UP001223016">
    <property type="component" value="Unassembled WGS sequence"/>
</dbReference>
<organism evidence="1 2">
    <name type="scientific">Pseudomonas serbiensis</name>
    <dbReference type="NCBI Taxonomy" id="3064350"/>
    <lineage>
        <taxon>Bacteria</taxon>
        <taxon>Pseudomonadati</taxon>
        <taxon>Pseudomonadota</taxon>
        <taxon>Gammaproteobacteria</taxon>
        <taxon>Pseudomonadales</taxon>
        <taxon>Pseudomonadaceae</taxon>
        <taxon>Pseudomonas</taxon>
    </lineage>
</organism>
<evidence type="ECO:0000313" key="1">
    <source>
        <dbReference type="EMBL" id="MDO7925330.1"/>
    </source>
</evidence>
<reference evidence="1 2" key="1">
    <citation type="submission" date="2023-07" db="EMBL/GenBank/DDBJ databases">
        <title>Identification of four novel Pseudomonas species associated with bacterial leaf spot of cucurbits.</title>
        <authorList>
            <person name="Fullem K.R."/>
        </authorList>
    </citation>
    <scope>NUCLEOTIDE SEQUENCE [LARGE SCALE GENOMIC DNA]</scope>
    <source>
        <strain evidence="1 2">KFB 138</strain>
    </source>
</reference>
<protein>
    <submittedName>
        <fullName evidence="1">Uncharacterized protein</fullName>
    </submittedName>
</protein>
<keyword evidence="2" id="KW-1185">Reference proteome</keyword>
<dbReference type="EMBL" id="JAUQOO010000001">
    <property type="protein sequence ID" value="MDO7925330.1"/>
    <property type="molecule type" value="Genomic_DNA"/>
</dbReference>